<sequence>MGKHKKFLKSEKAKVKLKGNKLKDHQNVTKTDFKVRKIIIPEQLKNVQQLDSGERKKHNIRDCLTRLGNSASAEAISNLKEIILYQPEDFQKHLEAIIKTVSNLSLSIEKNDRKECFKIMDLVFSQINEINLKPFFPILTKYLTCAMTHIKSAIQEDSLLMLDLLLKHAPKFVAFEKDNILKPYLDLVSKTRTDNTSERTLSMQMGNKITNIKWRKSVLERLILFLKCINNQRINNNAGTKKNTIEDIIAQDSSKSNNFLGNPFVNLTTVSNVSLSMIENNSKKVTAEYDNDINEKTMDKYIHTIMPLMFEIWIELVGTDKNASASIITQENALILKSIMDIIIELFSMIESQNALKLQFLKKYQDNFDKHLITHFPYLQTGINSNKKVAVDSGGDKCIYQNLSIAILFFNFGTKNHSRFGKCKEKIFKFVEENIEGWRAKDQEFNSLMKKLIRTVFSLETRKTFPNECNNTFNVLIKKCNVDQSTYDPKMALVCEIIQNSGNSKKDSIYDNLLTKMIEAIANMEHVPIHLIKTISIIAKTGNQILYEALEKNAICILNNLQNKLKITGTLTDDQEQWKMEIINLFYWINNKEILQDILSHTSVNKGILFVKLDELIRMKLQI</sequence>
<dbReference type="AlphaFoldDB" id="A0A9J6BTU0"/>
<dbReference type="InterPro" id="IPR016024">
    <property type="entry name" value="ARM-type_fold"/>
</dbReference>
<dbReference type="PANTHER" id="PTHR16056:SF2">
    <property type="entry name" value="TESTIS-EXPRESSED PROTEIN 10"/>
    <property type="match status" value="1"/>
</dbReference>
<dbReference type="Proteomes" id="UP001107558">
    <property type="component" value="Chromosome 3"/>
</dbReference>
<dbReference type="OrthoDB" id="361362at2759"/>
<accession>A0A9J6BTU0</accession>
<dbReference type="GO" id="GO:0071339">
    <property type="term" value="C:MLL1 complex"/>
    <property type="evidence" value="ECO:0007669"/>
    <property type="project" value="TreeGrafter"/>
</dbReference>
<reference evidence="5" key="1">
    <citation type="submission" date="2021-03" db="EMBL/GenBank/DDBJ databases">
        <title>Chromosome level genome of the anhydrobiotic midge Polypedilum vanderplanki.</title>
        <authorList>
            <person name="Yoshida Y."/>
            <person name="Kikawada T."/>
            <person name="Gusev O."/>
        </authorList>
    </citation>
    <scope>NUCLEOTIDE SEQUENCE</scope>
    <source>
        <strain evidence="5">NIAS01</strain>
        <tissue evidence="5">Whole body or cell culture</tissue>
    </source>
</reference>
<evidence type="ECO:0000313" key="6">
    <source>
        <dbReference type="Proteomes" id="UP001107558"/>
    </source>
</evidence>
<proteinExistence type="inferred from homology"/>
<dbReference type="PANTHER" id="PTHR16056">
    <property type="entry name" value="REGULATOR OF MICROTUBULE DYNAMICS PROTEIN"/>
    <property type="match status" value="1"/>
</dbReference>
<dbReference type="EMBL" id="JADBJN010000003">
    <property type="protein sequence ID" value="KAG5672718.1"/>
    <property type="molecule type" value="Genomic_DNA"/>
</dbReference>
<protein>
    <recommendedName>
        <fullName evidence="4">Pre-rRNA-processing protein Ipi1 N-terminal domain-containing protein</fullName>
    </recommendedName>
</protein>
<feature type="domain" description="Pre-rRNA-processing protein Ipi1 N-terminal" evidence="4">
    <location>
        <begin position="132"/>
        <end position="226"/>
    </location>
</feature>
<evidence type="ECO:0000313" key="5">
    <source>
        <dbReference type="EMBL" id="KAG5672718.1"/>
    </source>
</evidence>
<dbReference type="InterPro" id="IPR024679">
    <property type="entry name" value="Ipi1_N"/>
</dbReference>
<name>A0A9J6BTU0_POLVA</name>
<dbReference type="SUPFAM" id="SSF48371">
    <property type="entry name" value="ARM repeat"/>
    <property type="match status" value="1"/>
</dbReference>
<organism evidence="5 6">
    <name type="scientific">Polypedilum vanderplanki</name>
    <name type="common">Sleeping chironomid midge</name>
    <dbReference type="NCBI Taxonomy" id="319348"/>
    <lineage>
        <taxon>Eukaryota</taxon>
        <taxon>Metazoa</taxon>
        <taxon>Ecdysozoa</taxon>
        <taxon>Arthropoda</taxon>
        <taxon>Hexapoda</taxon>
        <taxon>Insecta</taxon>
        <taxon>Pterygota</taxon>
        <taxon>Neoptera</taxon>
        <taxon>Endopterygota</taxon>
        <taxon>Diptera</taxon>
        <taxon>Nematocera</taxon>
        <taxon>Chironomoidea</taxon>
        <taxon>Chironomidae</taxon>
        <taxon>Chironominae</taxon>
        <taxon>Polypedilum</taxon>
        <taxon>Polypedilum</taxon>
    </lineage>
</organism>
<evidence type="ECO:0000256" key="1">
    <source>
        <dbReference type="ARBA" id="ARBA00004123"/>
    </source>
</evidence>
<keyword evidence="3" id="KW-0539">Nucleus</keyword>
<comment type="caution">
    <text evidence="5">The sequence shown here is derived from an EMBL/GenBank/DDBJ whole genome shotgun (WGS) entry which is preliminary data.</text>
</comment>
<evidence type="ECO:0000259" key="4">
    <source>
        <dbReference type="Pfam" id="PF12333"/>
    </source>
</evidence>
<dbReference type="Pfam" id="PF12333">
    <property type="entry name" value="Ipi1_N"/>
    <property type="match status" value="1"/>
</dbReference>
<evidence type="ECO:0000256" key="2">
    <source>
        <dbReference type="ARBA" id="ARBA00006427"/>
    </source>
</evidence>
<comment type="similarity">
    <text evidence="2">Belongs to the IPI1/TEX10 family.</text>
</comment>
<gene>
    <name evidence="5" type="ORF">PVAND_002819</name>
</gene>
<evidence type="ECO:0000256" key="3">
    <source>
        <dbReference type="ARBA" id="ARBA00023242"/>
    </source>
</evidence>
<keyword evidence="6" id="KW-1185">Reference proteome</keyword>
<comment type="subcellular location">
    <subcellularLocation>
        <location evidence="1">Nucleus</location>
    </subcellularLocation>
</comment>